<keyword evidence="1" id="KW-0472">Membrane</keyword>
<feature type="transmembrane region" description="Helical" evidence="1">
    <location>
        <begin position="43"/>
        <end position="63"/>
    </location>
</feature>
<dbReference type="OrthoDB" id="9796461at2"/>
<feature type="domain" description="Acyltransferase 3" evidence="2">
    <location>
        <begin position="46"/>
        <end position="372"/>
    </location>
</feature>
<dbReference type="Proteomes" id="UP000280066">
    <property type="component" value="Unassembled WGS sequence"/>
</dbReference>
<feature type="transmembrane region" description="Helical" evidence="1">
    <location>
        <begin position="365"/>
        <end position="383"/>
    </location>
</feature>
<keyword evidence="4" id="KW-1185">Reference proteome</keyword>
<feature type="transmembrane region" description="Helical" evidence="1">
    <location>
        <begin position="75"/>
        <end position="99"/>
    </location>
</feature>
<keyword evidence="1" id="KW-0812">Transmembrane</keyword>
<gene>
    <name evidence="3" type="ORF">EI290_09160</name>
</gene>
<evidence type="ECO:0000313" key="3">
    <source>
        <dbReference type="EMBL" id="RSK33867.1"/>
    </source>
</evidence>
<feature type="transmembrane region" description="Helical" evidence="1">
    <location>
        <begin position="120"/>
        <end position="139"/>
    </location>
</feature>
<dbReference type="InterPro" id="IPR050879">
    <property type="entry name" value="Acyltransferase_3"/>
</dbReference>
<dbReference type="AlphaFoldDB" id="A0A3R9UKJ7"/>
<keyword evidence="1" id="KW-1133">Transmembrane helix</keyword>
<dbReference type="GO" id="GO:0016747">
    <property type="term" value="F:acyltransferase activity, transferring groups other than amino-acyl groups"/>
    <property type="evidence" value="ECO:0007669"/>
    <property type="project" value="InterPro"/>
</dbReference>
<dbReference type="EMBL" id="RWIS01000005">
    <property type="protein sequence ID" value="RSK33867.1"/>
    <property type="molecule type" value="Genomic_DNA"/>
</dbReference>
<dbReference type="PANTHER" id="PTHR23028:SF53">
    <property type="entry name" value="ACYL_TRANSF_3 DOMAIN-CONTAINING PROTEIN"/>
    <property type="match status" value="1"/>
</dbReference>
<keyword evidence="3" id="KW-0808">Transferase</keyword>
<feature type="transmembrane region" description="Helical" evidence="1">
    <location>
        <begin position="341"/>
        <end position="359"/>
    </location>
</feature>
<name>A0A3R9UKJ7_9BACT</name>
<feature type="transmembrane region" description="Helical" evidence="1">
    <location>
        <begin position="299"/>
        <end position="320"/>
    </location>
</feature>
<dbReference type="PANTHER" id="PTHR23028">
    <property type="entry name" value="ACETYLTRANSFERASE"/>
    <property type="match status" value="1"/>
</dbReference>
<feature type="transmembrane region" description="Helical" evidence="1">
    <location>
        <begin position="232"/>
        <end position="255"/>
    </location>
</feature>
<dbReference type="GO" id="GO:0016020">
    <property type="term" value="C:membrane"/>
    <property type="evidence" value="ECO:0007669"/>
    <property type="project" value="TreeGrafter"/>
</dbReference>
<feature type="transmembrane region" description="Helical" evidence="1">
    <location>
        <begin position="267"/>
        <end position="287"/>
    </location>
</feature>
<evidence type="ECO:0000313" key="4">
    <source>
        <dbReference type="Proteomes" id="UP000280066"/>
    </source>
</evidence>
<keyword evidence="3" id="KW-0012">Acyltransferase</keyword>
<protein>
    <submittedName>
        <fullName evidence="3">Acyltransferase</fullName>
    </submittedName>
</protein>
<dbReference type="Pfam" id="PF01757">
    <property type="entry name" value="Acyl_transf_3"/>
    <property type="match status" value="1"/>
</dbReference>
<feature type="transmembrane region" description="Helical" evidence="1">
    <location>
        <begin position="171"/>
        <end position="191"/>
    </location>
</feature>
<proteinExistence type="predicted"/>
<reference evidence="3 4" key="1">
    <citation type="submission" date="2018-12" db="EMBL/GenBank/DDBJ databases">
        <authorList>
            <person name="Feng G."/>
            <person name="Zhu H."/>
        </authorList>
    </citation>
    <scope>NUCLEOTIDE SEQUENCE [LARGE SCALE GENOMIC DNA]</scope>
    <source>
        <strain evidence="3 4">9PBR-2</strain>
    </source>
</reference>
<evidence type="ECO:0000256" key="1">
    <source>
        <dbReference type="SAM" id="Phobius"/>
    </source>
</evidence>
<comment type="caution">
    <text evidence="3">The sequence shown here is derived from an EMBL/GenBank/DDBJ whole genome shotgun (WGS) entry which is preliminary data.</text>
</comment>
<feature type="transmembrane region" description="Helical" evidence="1">
    <location>
        <begin position="203"/>
        <end position="220"/>
    </location>
</feature>
<dbReference type="GO" id="GO:0009103">
    <property type="term" value="P:lipopolysaccharide biosynthetic process"/>
    <property type="evidence" value="ECO:0007669"/>
    <property type="project" value="TreeGrafter"/>
</dbReference>
<evidence type="ECO:0000259" key="2">
    <source>
        <dbReference type="Pfam" id="PF01757"/>
    </source>
</evidence>
<sequence>MSGFRTHLSNRAPKIGRFGGFLRSHLLLPATSSPLAASRAATYLPAFTGVRALAAYLVFLHHFNPFQHSAALAPLAALVLEFHVGVPVFFVLSGFLITLRYGNAPLTQPRQWLRYLRNRFARIYPIYFLLTLITYAVFWHRGIFYPTELVQSITLTQAFFDSTKYIGIAQAWSLTVEECFYLCAPLAFWLLRKRLMPLWAQPFGLLALGCLLVLVCAPFYTPLQGLFGSWKFMLLFTFPGRCFEFYAGIQLALLYQRGQLRRFRFRATWTLLGLGLMLACVCGMVLIKGGYTYGQEHPLGVVLNNVALPGGILLFFAGLLTEETMLRRLLSSELLQVLGKSSYVFYLIHMGVLHDWLAAHVSANTGILFLLLNLLAILLHYGVEEPVSRWLRPAPEPAPTLSVPA</sequence>
<dbReference type="InterPro" id="IPR002656">
    <property type="entry name" value="Acyl_transf_3_dom"/>
</dbReference>
<accession>A0A3R9UKJ7</accession>
<organism evidence="3 4">
    <name type="scientific">Hymenobacter metallilatus</name>
    <dbReference type="NCBI Taxonomy" id="2493666"/>
    <lineage>
        <taxon>Bacteria</taxon>
        <taxon>Pseudomonadati</taxon>
        <taxon>Bacteroidota</taxon>
        <taxon>Cytophagia</taxon>
        <taxon>Cytophagales</taxon>
        <taxon>Hymenobacteraceae</taxon>
        <taxon>Hymenobacter</taxon>
    </lineage>
</organism>